<dbReference type="EMBL" id="JAMXQS010000004">
    <property type="protein sequence ID" value="MCO6050024.1"/>
    <property type="molecule type" value="Genomic_DNA"/>
</dbReference>
<dbReference type="SUPFAM" id="SSF56176">
    <property type="entry name" value="FAD-binding/transporter-associated domain-like"/>
    <property type="match status" value="1"/>
</dbReference>
<dbReference type="InterPro" id="IPR016164">
    <property type="entry name" value="FAD-linked_Oxase-like_C"/>
</dbReference>
<dbReference type="InterPro" id="IPR004113">
    <property type="entry name" value="FAD-bd_oxidored_4_C"/>
</dbReference>
<dbReference type="InterPro" id="IPR036318">
    <property type="entry name" value="FAD-bd_PCMH-like_sf"/>
</dbReference>
<dbReference type="Pfam" id="PF01565">
    <property type="entry name" value="FAD_binding_4"/>
    <property type="match status" value="1"/>
</dbReference>
<dbReference type="Gene3D" id="1.10.45.10">
    <property type="entry name" value="Vanillyl-alcohol Oxidase, Chain A, domain 4"/>
    <property type="match status" value="1"/>
</dbReference>
<reference evidence="9 10" key="1">
    <citation type="submission" date="2022-06" db="EMBL/GenBank/DDBJ databases">
        <title>Mesorhizobium sp. strain RP14 Genome sequencing and assembly.</title>
        <authorList>
            <person name="Kim I."/>
        </authorList>
    </citation>
    <scope>NUCLEOTIDE SEQUENCE [LARGE SCALE GENOMIC DNA]</scope>
    <source>
        <strain evidence="10">RP14(2022)</strain>
    </source>
</reference>
<dbReference type="PANTHER" id="PTHR11748:SF111">
    <property type="entry name" value="D-LACTATE DEHYDROGENASE, MITOCHONDRIAL-RELATED"/>
    <property type="match status" value="1"/>
</dbReference>
<comment type="cofactor">
    <cofactor evidence="1">
        <name>FAD</name>
        <dbReference type="ChEBI" id="CHEBI:57692"/>
    </cofactor>
</comment>
<dbReference type="Gene3D" id="3.30.465.10">
    <property type="match status" value="1"/>
</dbReference>
<accession>A0ABT1C5C6</accession>
<dbReference type="PROSITE" id="PS51387">
    <property type="entry name" value="FAD_PCMH"/>
    <property type="match status" value="1"/>
</dbReference>
<dbReference type="EC" id="1.1.2.4" evidence="7"/>
<keyword evidence="6" id="KW-0560">Oxidoreductase</keyword>
<keyword evidence="10" id="KW-1185">Reference proteome</keyword>
<dbReference type="Pfam" id="PF02913">
    <property type="entry name" value="FAD-oxidase_C"/>
    <property type="match status" value="1"/>
</dbReference>
<comment type="similarity">
    <text evidence="2">Belongs to the FAD-binding oxidoreductase/transferase type 4 family.</text>
</comment>
<evidence type="ECO:0000256" key="3">
    <source>
        <dbReference type="ARBA" id="ARBA00022630"/>
    </source>
</evidence>
<comment type="caution">
    <text evidence="9">The sequence shown here is derived from an EMBL/GenBank/DDBJ whole genome shotgun (WGS) entry which is preliminary data.</text>
</comment>
<dbReference type="SUPFAM" id="SSF55103">
    <property type="entry name" value="FAD-linked oxidases, C-terminal domain"/>
    <property type="match status" value="1"/>
</dbReference>
<proteinExistence type="inferred from homology"/>
<dbReference type="Gene3D" id="3.30.70.2740">
    <property type="match status" value="1"/>
</dbReference>
<dbReference type="Proteomes" id="UP001205906">
    <property type="component" value="Unassembled WGS sequence"/>
</dbReference>
<dbReference type="RefSeq" id="WP_252818283.1">
    <property type="nucleotide sequence ID" value="NZ_JAMXQS010000004.1"/>
</dbReference>
<dbReference type="PANTHER" id="PTHR11748">
    <property type="entry name" value="D-LACTATE DEHYDROGENASE"/>
    <property type="match status" value="1"/>
</dbReference>
<evidence type="ECO:0000313" key="9">
    <source>
        <dbReference type="EMBL" id="MCO6050024.1"/>
    </source>
</evidence>
<keyword evidence="4" id="KW-0274">FAD</keyword>
<evidence type="ECO:0000256" key="7">
    <source>
        <dbReference type="ARBA" id="ARBA00038897"/>
    </source>
</evidence>
<protein>
    <recommendedName>
        <fullName evidence="7">D-lactate dehydrogenase (cytochrome)</fullName>
        <ecNumber evidence="7">1.1.2.4</ecNumber>
    </recommendedName>
</protein>
<keyword evidence="3" id="KW-0285">Flavoprotein</keyword>
<sequence length="472" mass="50202">MALSDFGSAARNEAGIAAILPILKERFGDIFHASAAMRETHAHTTTYIPSQIPDGVLFARSTADVQEAVRICATHRVPLIPFGTGSSLEGHVNAPAGGISIDTSSMNRVLAVNAQDLDCTVEPGVTREALNTYLRDTGLFFPIDPGANASLGGMAATRASGTNAVRYGTMRENVIALEAVMADGEVVRTAQRARKSSAGYDLTRLLIGSEGTLGIITGLTLKLQGIPEAISGGVCPFPSVEAACDAVILTIQSGIPVARIELVNALQMRALKTYSKLDYPETPCLFLEFHGSPASVAEQAERFGEIAEEFGGGPFLWTVDAEERAKLWKARHDAYWASLTLRPGAKGLSTDVCVPISRLAECIRETEADIEQAGLIAPIVGHVGDGNFHTLVLIDTDDPSDILKAENFVARLNERALRMDGTCTGEHGIGQGKMKFLEAELGHGVAVMRAVKHALDPLNIMNPGKILLPRGV</sequence>
<dbReference type="InterPro" id="IPR006094">
    <property type="entry name" value="Oxid_FAD_bind_N"/>
</dbReference>
<evidence type="ECO:0000256" key="6">
    <source>
        <dbReference type="ARBA" id="ARBA00023002"/>
    </source>
</evidence>
<evidence type="ECO:0000256" key="2">
    <source>
        <dbReference type="ARBA" id="ARBA00008000"/>
    </source>
</evidence>
<evidence type="ECO:0000256" key="1">
    <source>
        <dbReference type="ARBA" id="ARBA00001974"/>
    </source>
</evidence>
<evidence type="ECO:0000256" key="4">
    <source>
        <dbReference type="ARBA" id="ARBA00022827"/>
    </source>
</evidence>
<keyword evidence="5" id="KW-0809">Transit peptide</keyword>
<dbReference type="InterPro" id="IPR016169">
    <property type="entry name" value="FAD-bd_PCMH_sub2"/>
</dbReference>
<feature type="domain" description="FAD-binding PCMH-type" evidence="8">
    <location>
        <begin position="49"/>
        <end position="226"/>
    </location>
</feature>
<evidence type="ECO:0000259" key="8">
    <source>
        <dbReference type="PROSITE" id="PS51387"/>
    </source>
</evidence>
<gene>
    <name evidence="9" type="ORF">NGM99_09490</name>
</gene>
<name>A0ABT1C5C6_9HYPH</name>
<dbReference type="InterPro" id="IPR016166">
    <property type="entry name" value="FAD-bd_PCMH"/>
</dbReference>
<evidence type="ECO:0000256" key="5">
    <source>
        <dbReference type="ARBA" id="ARBA00022946"/>
    </source>
</evidence>
<dbReference type="InterPro" id="IPR016171">
    <property type="entry name" value="Vanillyl_alc_oxidase_C-sub2"/>
</dbReference>
<evidence type="ECO:0000313" key="10">
    <source>
        <dbReference type="Proteomes" id="UP001205906"/>
    </source>
</evidence>
<organism evidence="9 10">
    <name type="scientific">Mesorhizobium liriopis</name>
    <dbReference type="NCBI Taxonomy" id="2953882"/>
    <lineage>
        <taxon>Bacteria</taxon>
        <taxon>Pseudomonadati</taxon>
        <taxon>Pseudomonadota</taxon>
        <taxon>Alphaproteobacteria</taxon>
        <taxon>Hyphomicrobiales</taxon>
        <taxon>Phyllobacteriaceae</taxon>
        <taxon>Mesorhizobium</taxon>
    </lineage>
</organism>